<dbReference type="InterPro" id="IPR011047">
    <property type="entry name" value="Quinoprotein_ADH-like_sf"/>
</dbReference>
<dbReference type="SMART" id="SM00564">
    <property type="entry name" value="PQQ"/>
    <property type="match status" value="6"/>
</dbReference>
<dbReference type="InterPro" id="IPR002372">
    <property type="entry name" value="PQQ_rpt_dom"/>
</dbReference>
<sequence length="398" mass="43434">MNSHRRHTRWALLGLVIAALAVATGCAPIRIGTSWAALAPITIQDQPRVMVTYNNWAVALNPANGTAAELLDVEGNVRVDNNNQPRRWEIDGNANNLQAQFFSRPLVRDNAGQTEIILPTHSLKLLVVDPDTARVDNMAGQPVTAPIVADVAEDENFYFVPFESGGIVALNKQTLLEAWRFNTSGGIWSAPVVADGVVYFGTIDHFVFALNAADGTPAWPQPVNTEGLIGGSPLVANGFVYVGNTLDRFFKIDAVTGQVVAERRLRNWVWSQPVLANDTIYVADLSGFVYAINPDTLDILWETQVSPRGVRPSPLVTENYIIVASRDGKVHWLGLNGAKVMERQVEGGPEILSELLYVPANLQAGINEALVLVATKDMGRLVVAFSEQTGTQRWSYAR</sequence>
<dbReference type="Pfam" id="PF13360">
    <property type="entry name" value="PQQ_2"/>
    <property type="match status" value="2"/>
</dbReference>
<dbReference type="AlphaFoldDB" id="A0A2N6MNB5"/>
<proteinExistence type="predicted"/>
<dbReference type="InterPro" id="IPR018391">
    <property type="entry name" value="PQQ_b-propeller_rpt"/>
</dbReference>
<dbReference type="PANTHER" id="PTHR34512">
    <property type="entry name" value="CELL SURFACE PROTEIN"/>
    <property type="match status" value="1"/>
</dbReference>
<reference evidence="2 3" key="1">
    <citation type="submission" date="2017-07" db="EMBL/GenBank/DDBJ databases">
        <title>Genomes of Fischerella (Mastigocladus) sp. strains.</title>
        <authorList>
            <person name="Miller S.R."/>
        </authorList>
    </citation>
    <scope>NUCLEOTIDE SEQUENCE [LARGE SCALE GENOMIC DNA]</scope>
    <source>
        <strain evidence="2 3">CCMEE 5330</strain>
    </source>
</reference>
<dbReference type="InterPro" id="IPR015943">
    <property type="entry name" value="WD40/YVTN_repeat-like_dom_sf"/>
</dbReference>
<dbReference type="Gene3D" id="2.130.10.10">
    <property type="entry name" value="YVTN repeat-like/Quinoprotein amine dehydrogenase"/>
    <property type="match status" value="1"/>
</dbReference>
<dbReference type="EMBL" id="NMQI01000031">
    <property type="protein sequence ID" value="PMB48264.1"/>
    <property type="molecule type" value="Genomic_DNA"/>
</dbReference>
<gene>
    <name evidence="2" type="ORF">CEN41_01650</name>
</gene>
<evidence type="ECO:0000259" key="1">
    <source>
        <dbReference type="Pfam" id="PF13360"/>
    </source>
</evidence>
<dbReference type="SUPFAM" id="SSF50998">
    <property type="entry name" value="Quinoprotein alcohol dehydrogenase-like"/>
    <property type="match status" value="1"/>
</dbReference>
<comment type="caution">
    <text evidence="2">The sequence shown here is derived from an EMBL/GenBank/DDBJ whole genome shotgun (WGS) entry which is preliminary data.</text>
</comment>
<protein>
    <recommendedName>
        <fullName evidence="1">Pyrrolo-quinoline quinone repeat domain-containing protein</fullName>
    </recommendedName>
</protein>
<evidence type="ECO:0000313" key="3">
    <source>
        <dbReference type="Proteomes" id="UP000234966"/>
    </source>
</evidence>
<name>A0A2N6MNB5_9CYAN</name>
<feature type="domain" description="Pyrrolo-quinoline quinone repeat" evidence="1">
    <location>
        <begin position="150"/>
        <end position="221"/>
    </location>
</feature>
<dbReference type="Proteomes" id="UP000234966">
    <property type="component" value="Unassembled WGS sequence"/>
</dbReference>
<evidence type="ECO:0000313" key="2">
    <source>
        <dbReference type="EMBL" id="PMB48264.1"/>
    </source>
</evidence>
<dbReference type="PROSITE" id="PS51257">
    <property type="entry name" value="PROKAR_LIPOPROTEIN"/>
    <property type="match status" value="1"/>
</dbReference>
<dbReference type="Gene3D" id="2.40.128.630">
    <property type="match status" value="1"/>
</dbReference>
<organism evidence="2 3">
    <name type="scientific">Fischerella thermalis CCMEE 5330</name>
    <dbReference type="NCBI Taxonomy" id="2019670"/>
    <lineage>
        <taxon>Bacteria</taxon>
        <taxon>Bacillati</taxon>
        <taxon>Cyanobacteriota</taxon>
        <taxon>Cyanophyceae</taxon>
        <taxon>Nostocales</taxon>
        <taxon>Hapalosiphonaceae</taxon>
        <taxon>Fischerella</taxon>
    </lineage>
</organism>
<accession>A0A2N6MNB5</accession>
<dbReference type="PANTHER" id="PTHR34512:SF30">
    <property type="entry name" value="OUTER MEMBRANE PROTEIN ASSEMBLY FACTOR BAMB"/>
    <property type="match status" value="1"/>
</dbReference>
<feature type="domain" description="Pyrrolo-quinoline quinone repeat" evidence="1">
    <location>
        <begin position="230"/>
        <end position="394"/>
    </location>
</feature>